<dbReference type="GeneID" id="87959369"/>
<evidence type="ECO:0000256" key="1">
    <source>
        <dbReference type="ARBA" id="ARBA00006484"/>
    </source>
</evidence>
<evidence type="ECO:0000256" key="2">
    <source>
        <dbReference type="ARBA" id="ARBA00023002"/>
    </source>
</evidence>
<dbReference type="InterPro" id="IPR036291">
    <property type="entry name" value="NAD(P)-bd_dom_sf"/>
</dbReference>
<comment type="similarity">
    <text evidence="1">Belongs to the short-chain dehydrogenases/reductases (SDR) family.</text>
</comment>
<protein>
    <recommendedName>
        <fullName evidence="5">2,4-dienoyl-CoA reductase</fullName>
    </recommendedName>
</protein>
<dbReference type="RefSeq" id="XP_062794983.1">
    <property type="nucleotide sequence ID" value="XM_062938932.1"/>
</dbReference>
<accession>A0ABZ1D9Z5</accession>
<sequence>MRHPRYKLQQSTDIDAFDDHHPHPCIQSNQQPENLTIGTARVGTGNSRMNLEIRKSTFQGIKNRFENTTGNERLKGKVGVITGVGPETGIGTAAAKLFARAGAKHIYMVDYDDQALPALKKWLETTYPSTKITILKADAASPSAISTLVSNIIKENGHLDFFFANAGISQVRPRNTTPDINKAMGDLRSLARPVNQVDEREFEEVMRINALGVFVAIKYASEAMKITCPEKGKSVPGGSIILTASVAGLKANAGPIPYSASKAAVVSMAQTSAYDLAGYNIRVNAVCPGLIETDMTRGMFTLAEAAGKADKMGVLNPAQRQGLGSEVAQVALFLASDDASYVNGQAIPIDGGLSSGLPYAKMKL</sequence>
<dbReference type="PRINTS" id="PR00081">
    <property type="entry name" value="GDHRDH"/>
</dbReference>
<keyword evidence="4" id="KW-1185">Reference proteome</keyword>
<dbReference type="PANTHER" id="PTHR43180">
    <property type="entry name" value="3-OXOACYL-(ACYL-CARRIER-PROTEIN) REDUCTASE (AFU_ORTHOLOGUE AFUA_6G11210)"/>
    <property type="match status" value="1"/>
</dbReference>
<dbReference type="SUPFAM" id="SSF51735">
    <property type="entry name" value="NAD(P)-binding Rossmann-fold domains"/>
    <property type="match status" value="1"/>
</dbReference>
<reference evidence="3 4" key="1">
    <citation type="submission" date="2024-01" db="EMBL/GenBank/DDBJ databases">
        <title>Comparative genomics of Cryptococcus and Kwoniella reveals pathogenesis evolution and contrasting modes of karyotype evolution via chromosome fusion or intercentromeric recombination.</title>
        <authorList>
            <person name="Coelho M.A."/>
            <person name="David-Palma M."/>
            <person name="Shea T."/>
            <person name="Bowers K."/>
            <person name="McGinley-Smith S."/>
            <person name="Mohammad A.W."/>
            <person name="Gnirke A."/>
            <person name="Yurkov A.M."/>
            <person name="Nowrousian M."/>
            <person name="Sun S."/>
            <person name="Cuomo C.A."/>
            <person name="Heitman J."/>
        </authorList>
    </citation>
    <scope>NUCLEOTIDE SEQUENCE [LARGE SCALE GENOMIC DNA]</scope>
    <source>
        <strain evidence="3">CBS 11374</strain>
    </source>
</reference>
<gene>
    <name evidence="3" type="ORF">IL334_007239</name>
</gene>
<dbReference type="Gene3D" id="3.40.50.720">
    <property type="entry name" value="NAD(P)-binding Rossmann-like Domain"/>
    <property type="match status" value="1"/>
</dbReference>
<dbReference type="InterPro" id="IPR002347">
    <property type="entry name" value="SDR_fam"/>
</dbReference>
<evidence type="ECO:0000313" key="4">
    <source>
        <dbReference type="Proteomes" id="UP001329825"/>
    </source>
</evidence>
<name>A0ABZ1D9Z5_9TREE</name>
<dbReference type="CDD" id="cd05233">
    <property type="entry name" value="SDR_c"/>
    <property type="match status" value="1"/>
</dbReference>
<organism evidence="3 4">
    <name type="scientific">Kwoniella shivajii</name>
    <dbReference type="NCBI Taxonomy" id="564305"/>
    <lineage>
        <taxon>Eukaryota</taxon>
        <taxon>Fungi</taxon>
        <taxon>Dikarya</taxon>
        <taxon>Basidiomycota</taxon>
        <taxon>Agaricomycotina</taxon>
        <taxon>Tremellomycetes</taxon>
        <taxon>Tremellales</taxon>
        <taxon>Cryptococcaceae</taxon>
        <taxon>Kwoniella</taxon>
    </lineage>
</organism>
<proteinExistence type="inferred from homology"/>
<evidence type="ECO:0008006" key="5">
    <source>
        <dbReference type="Google" id="ProtNLM"/>
    </source>
</evidence>
<keyword evidence="2" id="KW-0560">Oxidoreductase</keyword>
<dbReference type="EMBL" id="CP141890">
    <property type="protein sequence ID" value="WRT70244.1"/>
    <property type="molecule type" value="Genomic_DNA"/>
</dbReference>
<dbReference type="Proteomes" id="UP001329825">
    <property type="component" value="Chromosome 10"/>
</dbReference>
<dbReference type="PANTHER" id="PTHR43180:SF66">
    <property type="entry name" value="SHORT-CHAIN DEHYDROGENASE_REDUCTASE FAMILY PROTEIN"/>
    <property type="match status" value="1"/>
</dbReference>
<evidence type="ECO:0000313" key="3">
    <source>
        <dbReference type="EMBL" id="WRT70244.1"/>
    </source>
</evidence>
<dbReference type="PRINTS" id="PR00080">
    <property type="entry name" value="SDRFAMILY"/>
</dbReference>
<dbReference type="Pfam" id="PF13561">
    <property type="entry name" value="adh_short_C2"/>
    <property type="match status" value="1"/>
</dbReference>